<feature type="compositionally biased region" description="Polar residues" evidence="1">
    <location>
        <begin position="67"/>
        <end position="83"/>
    </location>
</feature>
<dbReference type="Proteomes" id="UP000834106">
    <property type="component" value="Chromosome 1"/>
</dbReference>
<name>A0AAD2DHX5_9LAMI</name>
<proteinExistence type="predicted"/>
<feature type="region of interest" description="Disordered" evidence="1">
    <location>
        <begin position="61"/>
        <end position="83"/>
    </location>
</feature>
<sequence>MSCLEISLKQLRETSKTGIDTLLPNVLRQSDVSAFSRYNANATLVNVGSCSPINNSSEATKIGGTPYQGSNGSSPNNYMGSSTKNAFAKKEGNIDKTMPDHRIFVSQPCS</sequence>
<evidence type="ECO:0000256" key="1">
    <source>
        <dbReference type="SAM" id="MobiDB-lite"/>
    </source>
</evidence>
<keyword evidence="3" id="KW-1185">Reference proteome</keyword>
<evidence type="ECO:0000313" key="3">
    <source>
        <dbReference type="Proteomes" id="UP000834106"/>
    </source>
</evidence>
<protein>
    <submittedName>
        <fullName evidence="2">Uncharacterized protein</fullName>
    </submittedName>
</protein>
<dbReference type="AlphaFoldDB" id="A0AAD2DHX5"/>
<organism evidence="2 3">
    <name type="scientific">Fraxinus pennsylvanica</name>
    <dbReference type="NCBI Taxonomy" id="56036"/>
    <lineage>
        <taxon>Eukaryota</taxon>
        <taxon>Viridiplantae</taxon>
        <taxon>Streptophyta</taxon>
        <taxon>Embryophyta</taxon>
        <taxon>Tracheophyta</taxon>
        <taxon>Spermatophyta</taxon>
        <taxon>Magnoliopsida</taxon>
        <taxon>eudicotyledons</taxon>
        <taxon>Gunneridae</taxon>
        <taxon>Pentapetalae</taxon>
        <taxon>asterids</taxon>
        <taxon>lamiids</taxon>
        <taxon>Lamiales</taxon>
        <taxon>Oleaceae</taxon>
        <taxon>Oleeae</taxon>
        <taxon>Fraxinus</taxon>
    </lineage>
</organism>
<gene>
    <name evidence="2" type="ORF">FPE_LOCUS2015</name>
</gene>
<reference evidence="2" key="1">
    <citation type="submission" date="2023-05" db="EMBL/GenBank/DDBJ databases">
        <authorList>
            <person name="Huff M."/>
        </authorList>
    </citation>
    <scope>NUCLEOTIDE SEQUENCE</scope>
</reference>
<dbReference type="EMBL" id="OU503036">
    <property type="protein sequence ID" value="CAI9754584.1"/>
    <property type="molecule type" value="Genomic_DNA"/>
</dbReference>
<evidence type="ECO:0000313" key="2">
    <source>
        <dbReference type="EMBL" id="CAI9754584.1"/>
    </source>
</evidence>
<accession>A0AAD2DHX5</accession>